<proteinExistence type="predicted"/>
<comment type="caution">
    <text evidence="3">The sequence shown here is derived from an EMBL/GenBank/DDBJ whole genome shotgun (WGS) entry which is preliminary data.</text>
</comment>
<protein>
    <submittedName>
        <fullName evidence="3">Uncharacterized protein</fullName>
    </submittedName>
</protein>
<keyword evidence="2" id="KW-0812">Transmembrane</keyword>
<keyword evidence="2" id="KW-0472">Membrane</keyword>
<evidence type="ECO:0000313" key="3">
    <source>
        <dbReference type="EMBL" id="GAI81623.1"/>
    </source>
</evidence>
<feature type="region of interest" description="Disordered" evidence="1">
    <location>
        <begin position="77"/>
        <end position="97"/>
    </location>
</feature>
<evidence type="ECO:0000256" key="1">
    <source>
        <dbReference type="SAM" id="MobiDB-lite"/>
    </source>
</evidence>
<sequence>RDPNKMFKVKAGEGLLNLFQHEWFIWTVLIIGLVIFFYFKLKEKMSKREERKEVKKMLDDGLREALKKIGMSDEEIMKRSEKKGISKTYKKESFQSK</sequence>
<gene>
    <name evidence="3" type="ORF">S12H4_21220</name>
</gene>
<dbReference type="AlphaFoldDB" id="X1RLW1"/>
<name>X1RLW1_9ZZZZ</name>
<evidence type="ECO:0000256" key="2">
    <source>
        <dbReference type="SAM" id="Phobius"/>
    </source>
</evidence>
<organism evidence="3">
    <name type="scientific">marine sediment metagenome</name>
    <dbReference type="NCBI Taxonomy" id="412755"/>
    <lineage>
        <taxon>unclassified sequences</taxon>
        <taxon>metagenomes</taxon>
        <taxon>ecological metagenomes</taxon>
    </lineage>
</organism>
<feature type="non-terminal residue" evidence="3">
    <location>
        <position position="1"/>
    </location>
</feature>
<accession>X1RLW1</accession>
<feature type="transmembrane region" description="Helical" evidence="2">
    <location>
        <begin position="23"/>
        <end position="41"/>
    </location>
</feature>
<dbReference type="EMBL" id="BARW01010881">
    <property type="protein sequence ID" value="GAI81623.1"/>
    <property type="molecule type" value="Genomic_DNA"/>
</dbReference>
<keyword evidence="2" id="KW-1133">Transmembrane helix</keyword>
<reference evidence="3" key="1">
    <citation type="journal article" date="2014" name="Front. Microbiol.">
        <title>High frequency of phylogenetically diverse reductive dehalogenase-homologous genes in deep subseafloor sedimentary metagenomes.</title>
        <authorList>
            <person name="Kawai M."/>
            <person name="Futagami T."/>
            <person name="Toyoda A."/>
            <person name="Takaki Y."/>
            <person name="Nishi S."/>
            <person name="Hori S."/>
            <person name="Arai W."/>
            <person name="Tsubouchi T."/>
            <person name="Morono Y."/>
            <person name="Uchiyama I."/>
            <person name="Ito T."/>
            <person name="Fujiyama A."/>
            <person name="Inagaki F."/>
            <person name="Takami H."/>
        </authorList>
    </citation>
    <scope>NUCLEOTIDE SEQUENCE</scope>
    <source>
        <strain evidence="3">Expedition CK06-06</strain>
    </source>
</reference>